<accession>A0A5M8P599</accession>
<evidence type="ECO:0000313" key="3">
    <source>
        <dbReference type="Proteomes" id="UP000324575"/>
    </source>
</evidence>
<evidence type="ECO:0008006" key="4">
    <source>
        <dbReference type="Google" id="ProtNLM"/>
    </source>
</evidence>
<reference evidence="2 3" key="1">
    <citation type="submission" date="2019-03" db="EMBL/GenBank/DDBJ databases">
        <title>Single cell metagenomics reveals metabolic interactions within the superorganism composed of flagellate Streblomastix strix and complex community of Bacteroidetes bacteria on its surface.</title>
        <authorList>
            <person name="Treitli S.C."/>
            <person name="Kolisko M."/>
            <person name="Husnik F."/>
            <person name="Keeling P."/>
            <person name="Hampl V."/>
        </authorList>
    </citation>
    <scope>NUCLEOTIDE SEQUENCE [LARGE SCALE GENOMIC DNA]</scope>
    <source>
        <strain evidence="2">St1</strain>
    </source>
</reference>
<evidence type="ECO:0000256" key="1">
    <source>
        <dbReference type="SAM" id="SignalP"/>
    </source>
</evidence>
<dbReference type="EMBL" id="SNRX01000001">
    <property type="protein sequence ID" value="KAA6303558.1"/>
    <property type="molecule type" value="Genomic_DNA"/>
</dbReference>
<keyword evidence="1" id="KW-0732">Signal</keyword>
<evidence type="ECO:0000313" key="2">
    <source>
        <dbReference type="EMBL" id="KAA6303558.1"/>
    </source>
</evidence>
<dbReference type="Proteomes" id="UP000324575">
    <property type="component" value="Unassembled WGS sequence"/>
</dbReference>
<dbReference type="AlphaFoldDB" id="A0A5M8P599"/>
<gene>
    <name evidence="2" type="ORF">EZS26_000109</name>
</gene>
<sequence>MKTLCISILFACIAPFCFAQSNYQDIIYLKNGSVIRGTVIEQVPNQSLKIETVDRNVFVYKMDEIEKMTKEVVEQTNRQTNKQPTEQRRIAYQSSPNSGYKGIIDLGYSAGVGNYGIDRVNWNFINGVQINPHFAVGLGFGLRYFCSNGSDVLFIPIFADFRVNFTDNDVSPYFALDAGYSLGKEGGPLLSPAFGMSIKGPGKSAFLFGIGYEVQKVSYRHYTNRINSGALSLKLGVTF</sequence>
<protein>
    <recommendedName>
        <fullName evidence="4">Outer membrane protein beta-barrel domain-containing protein</fullName>
    </recommendedName>
</protein>
<name>A0A5M8P599_9BACT</name>
<organism evidence="2 3">
    <name type="scientific">Candidatus Ordinivivax streblomastigis</name>
    <dbReference type="NCBI Taxonomy" id="2540710"/>
    <lineage>
        <taxon>Bacteria</taxon>
        <taxon>Pseudomonadati</taxon>
        <taxon>Bacteroidota</taxon>
        <taxon>Bacteroidia</taxon>
        <taxon>Bacteroidales</taxon>
        <taxon>Candidatus Ordinivivax</taxon>
    </lineage>
</organism>
<proteinExistence type="predicted"/>
<feature type="chain" id="PRO_5024321901" description="Outer membrane protein beta-barrel domain-containing protein" evidence="1">
    <location>
        <begin position="20"/>
        <end position="239"/>
    </location>
</feature>
<feature type="signal peptide" evidence="1">
    <location>
        <begin position="1"/>
        <end position="19"/>
    </location>
</feature>
<comment type="caution">
    <text evidence="2">The sequence shown here is derived from an EMBL/GenBank/DDBJ whole genome shotgun (WGS) entry which is preliminary data.</text>
</comment>